<dbReference type="Proteomes" id="UP001601303">
    <property type="component" value="Unassembled WGS sequence"/>
</dbReference>
<protein>
    <submittedName>
        <fullName evidence="2">Uncharacterized protein</fullName>
    </submittedName>
</protein>
<name>A0ABW6LZ30_9ACTN</name>
<feature type="region of interest" description="Disordered" evidence="1">
    <location>
        <begin position="431"/>
        <end position="468"/>
    </location>
</feature>
<gene>
    <name evidence="2" type="ORF">ACFYNQ_04540</name>
</gene>
<reference evidence="2 3" key="1">
    <citation type="submission" date="2024-10" db="EMBL/GenBank/DDBJ databases">
        <title>The Natural Products Discovery Center: Release of the First 8490 Sequenced Strains for Exploring Actinobacteria Biosynthetic Diversity.</title>
        <authorList>
            <person name="Kalkreuter E."/>
            <person name="Kautsar S.A."/>
            <person name="Yang D."/>
            <person name="Bader C.D."/>
            <person name="Teijaro C.N."/>
            <person name="Fluegel L."/>
            <person name="Davis C.M."/>
            <person name="Simpson J.R."/>
            <person name="Lauterbach L."/>
            <person name="Steele A.D."/>
            <person name="Gui C."/>
            <person name="Meng S."/>
            <person name="Li G."/>
            <person name="Viehrig K."/>
            <person name="Ye F."/>
            <person name="Su P."/>
            <person name="Kiefer A.F."/>
            <person name="Nichols A."/>
            <person name="Cepeda A.J."/>
            <person name="Yan W."/>
            <person name="Fan B."/>
            <person name="Jiang Y."/>
            <person name="Adhikari A."/>
            <person name="Zheng C.-J."/>
            <person name="Schuster L."/>
            <person name="Cowan T.M."/>
            <person name="Smanski M.J."/>
            <person name="Chevrette M.G."/>
            <person name="De Carvalho L.P.S."/>
            <person name="Shen B."/>
        </authorList>
    </citation>
    <scope>NUCLEOTIDE SEQUENCE [LARGE SCALE GENOMIC DNA]</scope>
    <source>
        <strain evidence="2 3">NPDC006488</strain>
    </source>
</reference>
<accession>A0ABW6LZ30</accession>
<comment type="caution">
    <text evidence="2">The sequence shown here is derived from an EMBL/GenBank/DDBJ whole genome shotgun (WGS) entry which is preliminary data.</text>
</comment>
<evidence type="ECO:0000256" key="1">
    <source>
        <dbReference type="SAM" id="MobiDB-lite"/>
    </source>
</evidence>
<dbReference type="RefSeq" id="WP_388102676.1">
    <property type="nucleotide sequence ID" value="NZ_JBIAHM010000001.1"/>
</dbReference>
<evidence type="ECO:0000313" key="3">
    <source>
        <dbReference type="Proteomes" id="UP001601303"/>
    </source>
</evidence>
<keyword evidence="3" id="KW-1185">Reference proteome</keyword>
<dbReference type="EMBL" id="JBIAHM010000001">
    <property type="protein sequence ID" value="MFE9597830.1"/>
    <property type="molecule type" value="Genomic_DNA"/>
</dbReference>
<proteinExistence type="predicted"/>
<sequence length="468" mass="50966">MDLRPAATALLEGEARALLTRLNRVRPFALHETMVPAAAPSAAAQSAIERFLMEGRSRLRHRVGAYLEWLEGPGGDRDPEWQQHQFSLLRWEFNSVLSHFDVFSEAVTQRSEHDVGVQLAGLDVAAVDALVTPGTPLADPPPIICYLARGPGGAIRRVHTRIPGGGRSPVSLIRIPRERMVGYGIGSSLVHEVGHQAVAQLGLLGSLRPVLYDIERHAGTAAERSAFRYWGLTLSEVLADLFAVGKLGIGGTLGLMAVVSLPRRLVLAPALDDPHPFPYIRVRLSCAMGDALYPHPQWQQLSALWAALYPPHRAPRELRELTGILERSMPRFVRLLAGHRPPSLSGARLADLMPRSSRAPALLLTRYRRWLRQPELLRTAPPTLVIAVLGQARAASLITPEEESRLLGELITHWALSNTLEALSAATVAPQRGAGLHRSAAPPRGATSPNGAADNRQPVPAHPAERTR</sequence>
<organism evidence="2 3">
    <name type="scientific">Streptomyces hokutonensis</name>
    <dbReference type="NCBI Taxonomy" id="1306990"/>
    <lineage>
        <taxon>Bacteria</taxon>
        <taxon>Bacillati</taxon>
        <taxon>Actinomycetota</taxon>
        <taxon>Actinomycetes</taxon>
        <taxon>Kitasatosporales</taxon>
        <taxon>Streptomycetaceae</taxon>
        <taxon>Streptomyces</taxon>
    </lineage>
</organism>
<evidence type="ECO:0000313" key="2">
    <source>
        <dbReference type="EMBL" id="MFE9597830.1"/>
    </source>
</evidence>